<evidence type="ECO:0000313" key="2">
    <source>
        <dbReference type="EMBL" id="RYR69413.1"/>
    </source>
</evidence>
<dbReference type="GO" id="GO:0005634">
    <property type="term" value="C:nucleus"/>
    <property type="evidence" value="ECO:0007669"/>
    <property type="project" value="TreeGrafter"/>
</dbReference>
<dbReference type="Pfam" id="PF20750">
    <property type="entry name" value="PAP_NTPase"/>
    <property type="match status" value="1"/>
</dbReference>
<dbReference type="SUPFAM" id="SSF81301">
    <property type="entry name" value="Nucleotidyltransferase"/>
    <property type="match status" value="1"/>
</dbReference>
<comment type="caution">
    <text evidence="2">The sequence shown here is derived from an EMBL/GenBank/DDBJ whole genome shotgun (WGS) entry which is preliminary data.</text>
</comment>
<dbReference type="STRING" id="3818.A0A445E1S4"/>
<evidence type="ECO:0000313" key="3">
    <source>
        <dbReference type="Proteomes" id="UP000289738"/>
    </source>
</evidence>
<dbReference type="EMBL" id="SDMP01000003">
    <property type="protein sequence ID" value="RYR69413.1"/>
    <property type="molecule type" value="Genomic_DNA"/>
</dbReference>
<sequence>MSLIVPMRCLVYSSCTLMGAIYELTGIILDPPIHLLLPLLPSPPLFLPIDCSTRVLIPLLQPFPFNLFQWITEGLRLFFNLWLTNDLFLLCKRKREERKLFKSSNRLCQYGSSRSLKNDDYQSIILQLHLPQVYNAESNIDALCVAPYFATLLRNFFVVLHDMLKSRSKVSEFYCVKSAKIHLMLFEFGGIFIDLSYACLKLVPNVENFQAMVGVLNYGQKGKEFMAHYMIIWEESILAIIAVYFCQ</sequence>
<dbReference type="GO" id="GO:1990817">
    <property type="term" value="F:poly(A) RNA polymerase activity"/>
    <property type="evidence" value="ECO:0007669"/>
    <property type="project" value="TreeGrafter"/>
</dbReference>
<accession>A0A445E1S4</accession>
<dbReference type="PANTHER" id="PTHR10682:SF33">
    <property type="entry name" value="NUCLEAR POLY(A) POLYMERASE 3"/>
    <property type="match status" value="1"/>
</dbReference>
<protein>
    <recommendedName>
        <fullName evidence="1">Poly(A) polymerase nucleotidyltransferase domain-containing protein</fullName>
    </recommendedName>
</protein>
<reference evidence="2 3" key="1">
    <citation type="submission" date="2019-01" db="EMBL/GenBank/DDBJ databases">
        <title>Sequencing of cultivated peanut Arachis hypogaea provides insights into genome evolution and oil improvement.</title>
        <authorList>
            <person name="Chen X."/>
        </authorList>
    </citation>
    <scope>NUCLEOTIDE SEQUENCE [LARGE SCALE GENOMIC DNA]</scope>
    <source>
        <strain evidence="3">cv. Fuhuasheng</strain>
        <tissue evidence="2">Leaves</tissue>
    </source>
</reference>
<gene>
    <name evidence="2" type="ORF">Ahy_A03g015960</name>
</gene>
<organism evidence="2 3">
    <name type="scientific">Arachis hypogaea</name>
    <name type="common">Peanut</name>
    <dbReference type="NCBI Taxonomy" id="3818"/>
    <lineage>
        <taxon>Eukaryota</taxon>
        <taxon>Viridiplantae</taxon>
        <taxon>Streptophyta</taxon>
        <taxon>Embryophyta</taxon>
        <taxon>Tracheophyta</taxon>
        <taxon>Spermatophyta</taxon>
        <taxon>Magnoliopsida</taxon>
        <taxon>eudicotyledons</taxon>
        <taxon>Gunneridae</taxon>
        <taxon>Pentapetalae</taxon>
        <taxon>rosids</taxon>
        <taxon>fabids</taxon>
        <taxon>Fabales</taxon>
        <taxon>Fabaceae</taxon>
        <taxon>Papilionoideae</taxon>
        <taxon>50 kb inversion clade</taxon>
        <taxon>dalbergioids sensu lato</taxon>
        <taxon>Dalbergieae</taxon>
        <taxon>Pterocarpus clade</taxon>
        <taxon>Arachis</taxon>
    </lineage>
</organism>
<dbReference type="AlphaFoldDB" id="A0A445E1S4"/>
<feature type="domain" description="Poly(A) polymerase nucleotidyltransferase" evidence="1">
    <location>
        <begin position="131"/>
        <end position="202"/>
    </location>
</feature>
<dbReference type="Gene3D" id="3.30.460.10">
    <property type="entry name" value="Beta Polymerase, domain 2"/>
    <property type="match status" value="1"/>
</dbReference>
<dbReference type="InterPro" id="IPR048840">
    <property type="entry name" value="PolA_pol_NTPase"/>
</dbReference>
<dbReference type="PANTHER" id="PTHR10682">
    <property type="entry name" value="POLY A POLYMERASE"/>
    <property type="match status" value="1"/>
</dbReference>
<proteinExistence type="predicted"/>
<dbReference type="InterPro" id="IPR043519">
    <property type="entry name" value="NT_sf"/>
</dbReference>
<evidence type="ECO:0000259" key="1">
    <source>
        <dbReference type="Pfam" id="PF20750"/>
    </source>
</evidence>
<keyword evidence="3" id="KW-1185">Reference proteome</keyword>
<dbReference type="Proteomes" id="UP000289738">
    <property type="component" value="Chromosome A03"/>
</dbReference>
<name>A0A445E1S4_ARAHY</name>